<dbReference type="Gene3D" id="3.80.10.10">
    <property type="entry name" value="Ribonuclease Inhibitor"/>
    <property type="match status" value="1"/>
</dbReference>
<evidence type="ECO:0000313" key="10">
    <source>
        <dbReference type="EMBL" id="MQN82713.1"/>
    </source>
</evidence>
<keyword evidence="8" id="KW-0325">Glycoprotein</keyword>
<name>A0AA90ZTE9_9BACT</name>
<dbReference type="PANTHER" id="PTHR48052">
    <property type="entry name" value="UNNAMED PRODUCT"/>
    <property type="match status" value="1"/>
</dbReference>
<keyword evidence="5" id="KW-1133">Transmembrane helix</keyword>
<keyword evidence="4" id="KW-0732">Signal</keyword>
<dbReference type="Proteomes" id="UP000421408">
    <property type="component" value="Unassembled WGS sequence"/>
</dbReference>
<evidence type="ECO:0000256" key="3">
    <source>
        <dbReference type="ARBA" id="ARBA00022692"/>
    </source>
</evidence>
<evidence type="ECO:0000256" key="1">
    <source>
        <dbReference type="ARBA" id="ARBA00004236"/>
    </source>
</evidence>
<dbReference type="RefSeq" id="WP_153118153.1">
    <property type="nucleotide sequence ID" value="NZ_VZCC01000006.1"/>
</dbReference>
<keyword evidence="6" id="KW-0472">Membrane</keyword>
<dbReference type="SUPFAM" id="SSF52058">
    <property type="entry name" value="L domain-like"/>
    <property type="match status" value="1"/>
</dbReference>
<protein>
    <submittedName>
        <fullName evidence="10">Uncharacterized protein</fullName>
    </submittedName>
</protein>
<sequence length="318" mass="33837">MGKCLITKLNGSVGNTNLPVLGKIRVMFTGTDNKNGASITGHLTLQGSTATWKGDGTCNIGTPIGDLPYNVTPDKNAKGILLIDSKKDISKISSTWGYGTKVYFSDINKYCSSLRSLQLSNTEQDGDLSEIADLSSLETLDVGSSKVTGSFANAAYLQNLKTLNISKNNKIVCSLSDLSSCFALENLNIRESSVTGNLSALSTCIKLKSLATEGSGITGSISSLANIKSFISYDSYSKPNTWSSPSLRPSSYPKIIGNIKFASASDTDNFLKNMASCTDEGITQKVWYFQGSHRTSASDAAVSTLQNAGYTLSQLITD</sequence>
<dbReference type="GO" id="GO:0012505">
    <property type="term" value="C:endomembrane system"/>
    <property type="evidence" value="ECO:0007669"/>
    <property type="project" value="UniProtKB-SubCell"/>
</dbReference>
<keyword evidence="2" id="KW-1003">Cell membrane</keyword>
<evidence type="ECO:0000313" key="11">
    <source>
        <dbReference type="Proteomes" id="UP000421408"/>
    </source>
</evidence>
<evidence type="ECO:0000256" key="6">
    <source>
        <dbReference type="ARBA" id="ARBA00023136"/>
    </source>
</evidence>
<accession>A0AA90ZTE9</accession>
<evidence type="ECO:0000256" key="9">
    <source>
        <dbReference type="ARBA" id="ARBA00037847"/>
    </source>
</evidence>
<evidence type="ECO:0000256" key="4">
    <source>
        <dbReference type="ARBA" id="ARBA00022729"/>
    </source>
</evidence>
<dbReference type="PANTHER" id="PTHR48052:SF87">
    <property type="entry name" value="NON-SPECIFIC SERINE_THREONINE PROTEIN KINASE"/>
    <property type="match status" value="1"/>
</dbReference>
<gene>
    <name evidence="10" type="ORF">F7D74_01635</name>
</gene>
<evidence type="ECO:0000256" key="5">
    <source>
        <dbReference type="ARBA" id="ARBA00022989"/>
    </source>
</evidence>
<evidence type="ECO:0000256" key="7">
    <source>
        <dbReference type="ARBA" id="ARBA00023170"/>
    </source>
</evidence>
<evidence type="ECO:0000256" key="2">
    <source>
        <dbReference type="ARBA" id="ARBA00022475"/>
    </source>
</evidence>
<dbReference type="EMBL" id="VZCC01000006">
    <property type="protein sequence ID" value="MQN82713.1"/>
    <property type="molecule type" value="Genomic_DNA"/>
</dbReference>
<dbReference type="GO" id="GO:0005886">
    <property type="term" value="C:plasma membrane"/>
    <property type="evidence" value="ECO:0007669"/>
    <property type="project" value="UniProtKB-SubCell"/>
</dbReference>
<organism evidence="10 11">
    <name type="scientific">Segatella copri</name>
    <dbReference type="NCBI Taxonomy" id="165179"/>
    <lineage>
        <taxon>Bacteria</taxon>
        <taxon>Pseudomonadati</taxon>
        <taxon>Bacteroidota</taxon>
        <taxon>Bacteroidia</taxon>
        <taxon>Bacteroidales</taxon>
        <taxon>Prevotellaceae</taxon>
        <taxon>Segatella</taxon>
    </lineage>
</organism>
<comment type="subcellular location">
    <subcellularLocation>
        <location evidence="1">Cell membrane</location>
    </subcellularLocation>
    <subcellularLocation>
        <location evidence="9">Endomembrane system</location>
        <topology evidence="9">Single-pass membrane protein</topology>
    </subcellularLocation>
</comment>
<reference evidence="11" key="1">
    <citation type="submission" date="2019-09" db="EMBL/GenBank/DDBJ databases">
        <title>Distinct polysaccharide growth profiles of human intestinal Prevotella copri isolates.</title>
        <authorList>
            <person name="Fehlner-Peach H."/>
            <person name="Magnabosco C."/>
            <person name="Raghavan V."/>
            <person name="Scher J.U."/>
            <person name="Tett A."/>
            <person name="Cox L.M."/>
            <person name="Gottsegen C."/>
            <person name="Watters A."/>
            <person name="Wiltshire- Gordon J.D."/>
            <person name="Segata N."/>
            <person name="Bonneau R."/>
            <person name="Littman D.R."/>
        </authorList>
    </citation>
    <scope>NUCLEOTIDE SEQUENCE [LARGE SCALE GENOMIC DNA]</scope>
    <source>
        <strain evidence="11">iAA108</strain>
    </source>
</reference>
<keyword evidence="7" id="KW-0675">Receptor</keyword>
<dbReference type="InterPro" id="IPR032675">
    <property type="entry name" value="LRR_dom_sf"/>
</dbReference>
<comment type="caution">
    <text evidence="10">The sequence shown here is derived from an EMBL/GenBank/DDBJ whole genome shotgun (WGS) entry which is preliminary data.</text>
</comment>
<keyword evidence="3" id="KW-0812">Transmembrane</keyword>
<proteinExistence type="predicted"/>
<dbReference type="AlphaFoldDB" id="A0AA90ZTE9"/>
<evidence type="ECO:0000256" key="8">
    <source>
        <dbReference type="ARBA" id="ARBA00023180"/>
    </source>
</evidence>